<accession>Q5Z2R6</accession>
<dbReference type="KEGG" id="nfa:NFA_4330"/>
<dbReference type="Pfam" id="PF04314">
    <property type="entry name" value="PCuAC"/>
    <property type="match status" value="2"/>
</dbReference>
<keyword evidence="4" id="KW-1185">Reference proteome</keyword>
<feature type="region of interest" description="Disordered" evidence="1">
    <location>
        <begin position="133"/>
        <end position="167"/>
    </location>
</feature>
<evidence type="ECO:0000313" key="3">
    <source>
        <dbReference type="EMBL" id="BAD55275.1"/>
    </source>
</evidence>
<keyword evidence="2" id="KW-0732">Signal</keyword>
<dbReference type="InterPro" id="IPR036182">
    <property type="entry name" value="PCuAC_sf"/>
</dbReference>
<evidence type="ECO:0000256" key="2">
    <source>
        <dbReference type="SAM" id="SignalP"/>
    </source>
</evidence>
<dbReference type="PROSITE" id="PS51257">
    <property type="entry name" value="PROKAR_LIPOPROTEIN"/>
    <property type="match status" value="1"/>
</dbReference>
<protein>
    <recommendedName>
        <fullName evidence="5">Lipoprotein lpqE</fullName>
    </recommendedName>
</protein>
<dbReference type="AlphaFoldDB" id="Q5Z2R6"/>
<dbReference type="EMBL" id="AP006618">
    <property type="protein sequence ID" value="BAD55275.1"/>
    <property type="molecule type" value="Genomic_DNA"/>
</dbReference>
<evidence type="ECO:0008006" key="5">
    <source>
        <dbReference type="Google" id="ProtNLM"/>
    </source>
</evidence>
<evidence type="ECO:0000256" key="1">
    <source>
        <dbReference type="SAM" id="MobiDB-lite"/>
    </source>
</evidence>
<gene>
    <name evidence="3" type="ordered locus">NFA_4330</name>
</gene>
<feature type="signal peptide" evidence="2">
    <location>
        <begin position="1"/>
        <end position="25"/>
    </location>
</feature>
<name>Q5Z2R6_NOCFA</name>
<dbReference type="HOGENOM" id="CLU_089306_1_1_11"/>
<dbReference type="eggNOG" id="COG2847">
    <property type="taxonomic scope" value="Bacteria"/>
</dbReference>
<organism evidence="3 4">
    <name type="scientific">Nocardia farcinica (strain IFM 10152)</name>
    <dbReference type="NCBI Taxonomy" id="247156"/>
    <lineage>
        <taxon>Bacteria</taxon>
        <taxon>Bacillati</taxon>
        <taxon>Actinomycetota</taxon>
        <taxon>Actinomycetes</taxon>
        <taxon>Mycobacteriales</taxon>
        <taxon>Nocardiaceae</taxon>
        <taxon>Nocardia</taxon>
    </lineage>
</organism>
<proteinExistence type="predicted"/>
<evidence type="ECO:0000313" key="4">
    <source>
        <dbReference type="Proteomes" id="UP000006820"/>
    </source>
</evidence>
<reference evidence="3 4" key="1">
    <citation type="journal article" date="2004" name="Proc. Natl. Acad. Sci. U.S.A.">
        <title>The complete genomic sequence of Nocardia farcinica IFM 10152.</title>
        <authorList>
            <person name="Ishikawa J."/>
            <person name="Yamashita A."/>
            <person name="Mikami Y."/>
            <person name="Hoshino Y."/>
            <person name="Kurita H."/>
            <person name="Hotta K."/>
            <person name="Shiba T."/>
            <person name="Hattori M."/>
        </authorList>
    </citation>
    <scope>NUCLEOTIDE SEQUENCE [LARGE SCALE GENOMIC DNA]</scope>
    <source>
        <strain evidence="3 4">IFM 10152</strain>
    </source>
</reference>
<dbReference type="STRING" id="247156.NFA_4330"/>
<dbReference type="Proteomes" id="UP000006820">
    <property type="component" value="Chromosome"/>
</dbReference>
<feature type="region of interest" description="Disordered" evidence="1">
    <location>
        <begin position="212"/>
        <end position="232"/>
    </location>
</feature>
<feature type="chain" id="PRO_5004264814" description="Lipoprotein lpqE" evidence="2">
    <location>
        <begin position="26"/>
        <end position="232"/>
    </location>
</feature>
<feature type="compositionally biased region" description="Low complexity" evidence="1">
    <location>
        <begin position="149"/>
        <end position="164"/>
    </location>
</feature>
<dbReference type="Gene3D" id="2.60.40.1890">
    <property type="entry name" value="PCu(A)C copper chaperone"/>
    <property type="match status" value="1"/>
</dbReference>
<dbReference type="InterPro" id="IPR007410">
    <property type="entry name" value="LpqE-like"/>
</dbReference>
<sequence length="232" mass="23374">MPGRHGGQAVTALNSRLMVTVAAFAAGAALALSGCSAGQISQTANQASAINGNFADVEEISLRNVHIVFPGEGYTNTQGGKALLALSVVNNSETTADELTSITTDLGQVEITPPAGKSRFEIGPQQMVVAAPAQTGASAAGEHGDGHGSATTSPAPTTTAQPAADQDEAEHALIEITGLTKDITPGLAYTVSFNFKENGTVQVQVPVDAGTEAERHESPLSGPAPEGHGGGH</sequence>